<organism evidence="2 3">
    <name type="scientific">Opisthorchis viverrini</name>
    <name type="common">Southeast Asian liver fluke</name>
    <dbReference type="NCBI Taxonomy" id="6198"/>
    <lineage>
        <taxon>Eukaryota</taxon>
        <taxon>Metazoa</taxon>
        <taxon>Spiralia</taxon>
        <taxon>Lophotrochozoa</taxon>
        <taxon>Platyhelminthes</taxon>
        <taxon>Trematoda</taxon>
        <taxon>Digenea</taxon>
        <taxon>Opisthorchiida</taxon>
        <taxon>Opisthorchiata</taxon>
        <taxon>Opisthorchiidae</taxon>
        <taxon>Opisthorchis</taxon>
    </lineage>
</organism>
<keyword evidence="3" id="KW-1185">Reference proteome</keyword>
<dbReference type="InterPro" id="IPR057321">
    <property type="entry name" value="RFX1-4/6/8-like_BCD"/>
</dbReference>
<evidence type="ECO:0000259" key="1">
    <source>
        <dbReference type="Pfam" id="PF25340"/>
    </source>
</evidence>
<dbReference type="AlphaFoldDB" id="A0A1S8WRV5"/>
<dbReference type="EMBL" id="KV895777">
    <property type="protein sequence ID" value="OON17177.1"/>
    <property type="molecule type" value="Genomic_DNA"/>
</dbReference>
<reference evidence="2 3" key="1">
    <citation type="submission" date="2015-03" db="EMBL/GenBank/DDBJ databases">
        <title>Draft genome of the nematode, Opisthorchis viverrini.</title>
        <authorList>
            <person name="Mitreva M."/>
        </authorList>
    </citation>
    <scope>NUCLEOTIDE SEQUENCE [LARGE SCALE GENOMIC DNA]</scope>
    <source>
        <strain evidence="2">Khon Kaen</strain>
    </source>
</reference>
<name>A0A1S8WRV5_OPIVI</name>
<feature type="domain" description="RFX1-4/6/8-like BCD" evidence="1">
    <location>
        <begin position="172"/>
        <end position="237"/>
    </location>
</feature>
<evidence type="ECO:0000313" key="3">
    <source>
        <dbReference type="Proteomes" id="UP000243686"/>
    </source>
</evidence>
<evidence type="ECO:0000313" key="2">
    <source>
        <dbReference type="EMBL" id="OON17177.1"/>
    </source>
</evidence>
<dbReference type="Pfam" id="PF25340">
    <property type="entry name" value="BCD_RFX"/>
    <property type="match status" value="2"/>
</dbReference>
<accession>A0A1S8WRV5</accession>
<dbReference type="Proteomes" id="UP000243686">
    <property type="component" value="Unassembled WGS sequence"/>
</dbReference>
<proteinExistence type="predicted"/>
<sequence>MTPTGLWVFKSTVNTNLANAKLTTLSGFTKGLRRALGLSHLSQAVLTVIKDADRMRQMVHDITKLDLAQGSWASECSLYAEQMSFSHPVNGERTEDEGHISDAVELDTLLASPAQTDEQIDNHNTKVFAGSAASITENLETAVVETHDETMYDSTDHMEKSPVYSGFELRNCDGRSLSKISMKELHAELCTLLTNRAALPVWTSWLDRTVSRTLADQVTGTKRASAARHLMLVWTYYR</sequence>
<feature type="domain" description="RFX1-4/6/8-like BCD" evidence="1">
    <location>
        <begin position="13"/>
        <end position="76"/>
    </location>
</feature>
<gene>
    <name evidence="2" type="ORF">X801_06989</name>
</gene>
<protein>
    <recommendedName>
        <fullName evidence="1">RFX1-4/6/8-like BCD domain-containing protein</fullName>
    </recommendedName>
</protein>